<organism evidence="1 2">
    <name type="scientific">Cryptosporidium canis</name>
    <dbReference type="NCBI Taxonomy" id="195482"/>
    <lineage>
        <taxon>Eukaryota</taxon>
        <taxon>Sar</taxon>
        <taxon>Alveolata</taxon>
        <taxon>Apicomplexa</taxon>
        <taxon>Conoidasida</taxon>
        <taxon>Coccidia</taxon>
        <taxon>Eucoccidiorida</taxon>
        <taxon>Eimeriorina</taxon>
        <taxon>Cryptosporidiidae</taxon>
        <taxon>Cryptosporidium</taxon>
    </lineage>
</organism>
<name>A0ABQ8PBH0_9CRYT</name>
<evidence type="ECO:0000313" key="1">
    <source>
        <dbReference type="EMBL" id="KAJ1615318.1"/>
    </source>
</evidence>
<keyword evidence="2" id="KW-1185">Reference proteome</keyword>
<protein>
    <submittedName>
        <fullName evidence="1">Uncharacterized protein</fullName>
    </submittedName>
</protein>
<dbReference type="Proteomes" id="UP001071777">
    <property type="component" value="Unassembled WGS sequence"/>
</dbReference>
<gene>
    <name evidence="1" type="ORF">OJ252_233</name>
</gene>
<proteinExistence type="predicted"/>
<comment type="caution">
    <text evidence="1">The sequence shown here is derived from an EMBL/GenBank/DDBJ whole genome shotgun (WGS) entry which is preliminary data.</text>
</comment>
<reference evidence="1" key="1">
    <citation type="submission" date="2022-10" db="EMBL/GenBank/DDBJ databases">
        <title>Adaptive evolution leads to modifications in subtelomeric GC content in a zoonotic Cryptosporidium species.</title>
        <authorList>
            <person name="Li J."/>
            <person name="Feng Y."/>
            <person name="Xiao L."/>
        </authorList>
    </citation>
    <scope>NUCLEOTIDE SEQUENCE</scope>
    <source>
        <strain evidence="1">25894</strain>
    </source>
</reference>
<dbReference type="EMBL" id="JAPCXB010000007">
    <property type="protein sequence ID" value="KAJ1615318.1"/>
    <property type="molecule type" value="Genomic_DNA"/>
</dbReference>
<sequence>MEVDQSHFLRVLPSGEDELLMLRSKLMEVNRDNVDATESIDSLYLTYATLLKYGGEMELGLSYKLLSDQIVGISKMLNDAPNSIGKYLGFTLILSIWILKSQDWCNLDDLSGTEICNAIIRIIIGCCDYRGACELDQGEDDQEFLDSDIAWIYDWSEHSASCFTPNSSGEEDSCSSARLNDGSDVNLASFHRAHDYPVNKKRRVAGIVSGDSEEDFKYVVFEMTRANLQSISLLFDHNFGEELFAVLENIRFQDNHQKNTFFNKMLLLNSIICFYRCSGSFLTTALIFKLPRGRYLLESGVEVVAGRLVREILNSYLEGDSSEPFTAEEDSIFAIDNISAILWFKTFEAKISIILENKIQEISDESMEVQEVDKEYQKMEILNSHSSLINQILSKFTDLNLDGSNQIEPDMSIFGKVRVKLVETVLGAIYTTFSIPFASRNHFMAHFHIHKFPNAQVLELFFNIGFLAQLTTQNCLSELDIVAKILKVYNSTIFLISRFGESSTKQLIIEELSNGLNYSLAPVDLVGQNIRSLLLPDEKVQTGKNPNSFHYSLFKFAYSTLADIKSIISGPGCGQACSGPKSRSSHSLGWTGPEARRPALLQRVAYQKIASLIYTLNYLNISLGRYLPDYESKKKPVALFIESFFRSSLSRQEIEQINRFVSAEISLYNMEGRFFEQNLGFEINFIKGYLSQFNKSPH</sequence>
<evidence type="ECO:0000313" key="2">
    <source>
        <dbReference type="Proteomes" id="UP001071777"/>
    </source>
</evidence>
<accession>A0ABQ8PBH0</accession>